<dbReference type="Proteomes" id="UP000199022">
    <property type="component" value="Unassembled WGS sequence"/>
</dbReference>
<accession>A0A1I1SFZ2</accession>
<dbReference type="InterPro" id="IPR003594">
    <property type="entry name" value="HATPase_dom"/>
</dbReference>
<dbReference type="STRING" id="1225127.SAMN05661030_3392"/>
<proteinExistence type="predicted"/>
<dbReference type="EMBL" id="FOMD01000004">
    <property type="protein sequence ID" value="SFD45252.1"/>
    <property type="molecule type" value="Genomic_DNA"/>
</dbReference>
<keyword evidence="1" id="KW-0418">Kinase</keyword>
<evidence type="ECO:0000313" key="3">
    <source>
        <dbReference type="EMBL" id="SFD45252.1"/>
    </source>
</evidence>
<dbReference type="GO" id="GO:0004674">
    <property type="term" value="F:protein serine/threonine kinase activity"/>
    <property type="evidence" value="ECO:0007669"/>
    <property type="project" value="UniProtKB-KW"/>
</dbReference>
<organism evidence="3 4">
    <name type="scientific">Klenkia taihuensis</name>
    <dbReference type="NCBI Taxonomy" id="1225127"/>
    <lineage>
        <taxon>Bacteria</taxon>
        <taxon>Bacillati</taxon>
        <taxon>Actinomycetota</taxon>
        <taxon>Actinomycetes</taxon>
        <taxon>Geodermatophilales</taxon>
        <taxon>Geodermatophilaceae</taxon>
        <taxon>Klenkia</taxon>
    </lineage>
</organism>
<dbReference type="PANTHER" id="PTHR35526">
    <property type="entry name" value="ANTI-SIGMA-F FACTOR RSBW-RELATED"/>
    <property type="match status" value="1"/>
</dbReference>
<dbReference type="InterPro" id="IPR050267">
    <property type="entry name" value="Anti-sigma-factor_SerPK"/>
</dbReference>
<evidence type="ECO:0000256" key="1">
    <source>
        <dbReference type="ARBA" id="ARBA00022527"/>
    </source>
</evidence>
<reference evidence="4" key="1">
    <citation type="submission" date="2016-10" db="EMBL/GenBank/DDBJ databases">
        <authorList>
            <person name="Varghese N."/>
            <person name="Submissions S."/>
        </authorList>
    </citation>
    <scope>NUCLEOTIDE SEQUENCE [LARGE SCALE GENOMIC DNA]</scope>
    <source>
        <strain evidence="4">DSM 45962</strain>
    </source>
</reference>
<keyword evidence="4" id="KW-1185">Reference proteome</keyword>
<name>A0A1I1SFZ2_9ACTN</name>
<dbReference type="AlphaFoldDB" id="A0A1I1SFZ2"/>
<dbReference type="InterPro" id="IPR036890">
    <property type="entry name" value="HATPase_C_sf"/>
</dbReference>
<sequence length="159" mass="16729">MTSEDQHSAAVASWTQDSPVPVQAGEQRLTLTLESLAGLVQVRRQVRAFLVSGLDDGTGAAGQDAVGDAVMVIDELTSNALRHGSPPSRLLIRDEQAAWTVVVVDGAPGRLPTPATGRVEGEGGYGLYMVSDLTESHGVHYEADRKLVWARLAKPAGGS</sequence>
<protein>
    <recommendedName>
        <fullName evidence="2">Histidine kinase/HSP90-like ATPase domain-containing protein</fullName>
    </recommendedName>
</protein>
<evidence type="ECO:0000259" key="2">
    <source>
        <dbReference type="Pfam" id="PF13581"/>
    </source>
</evidence>
<dbReference type="Pfam" id="PF13581">
    <property type="entry name" value="HATPase_c_2"/>
    <property type="match status" value="1"/>
</dbReference>
<feature type="domain" description="Histidine kinase/HSP90-like ATPase" evidence="2">
    <location>
        <begin position="44"/>
        <end position="151"/>
    </location>
</feature>
<dbReference type="OrthoDB" id="3867457at2"/>
<keyword evidence="1" id="KW-0723">Serine/threonine-protein kinase</keyword>
<evidence type="ECO:0000313" key="4">
    <source>
        <dbReference type="Proteomes" id="UP000199022"/>
    </source>
</evidence>
<dbReference type="RefSeq" id="WP_091562002.1">
    <property type="nucleotide sequence ID" value="NZ_BNAC01000005.1"/>
</dbReference>
<dbReference type="Gene3D" id="3.30.565.10">
    <property type="entry name" value="Histidine kinase-like ATPase, C-terminal domain"/>
    <property type="match status" value="1"/>
</dbReference>
<dbReference type="SUPFAM" id="SSF55874">
    <property type="entry name" value="ATPase domain of HSP90 chaperone/DNA topoisomerase II/histidine kinase"/>
    <property type="match status" value="1"/>
</dbReference>
<dbReference type="PANTHER" id="PTHR35526:SF3">
    <property type="entry name" value="ANTI-SIGMA-F FACTOR RSBW"/>
    <property type="match status" value="1"/>
</dbReference>
<dbReference type="CDD" id="cd16936">
    <property type="entry name" value="HATPase_RsbW-like"/>
    <property type="match status" value="1"/>
</dbReference>
<keyword evidence="1" id="KW-0808">Transferase</keyword>
<gene>
    <name evidence="3" type="ORF">SAMN05661030_3392</name>
</gene>